<dbReference type="SMART" id="SM00068">
    <property type="entry name" value="GHB"/>
    <property type="match status" value="1"/>
</dbReference>
<gene>
    <name evidence="15" type="ORF">GDO78_017644</name>
</gene>
<evidence type="ECO:0000259" key="14">
    <source>
        <dbReference type="Pfam" id="PF00007"/>
    </source>
</evidence>
<reference evidence="15" key="1">
    <citation type="thesis" date="2020" institute="ProQuest LLC" country="789 East Eisenhower Parkway, Ann Arbor, MI, USA">
        <title>Comparative Genomics and Chromosome Evolution.</title>
        <authorList>
            <person name="Mudd A.B."/>
        </authorList>
    </citation>
    <scope>NUCLEOTIDE SEQUENCE</scope>
    <source>
        <strain evidence="15">HN-11 Male</strain>
        <tissue evidence="15">Kidney and liver</tissue>
    </source>
</reference>
<evidence type="ECO:0000313" key="15">
    <source>
        <dbReference type="EMBL" id="KAG9465849.1"/>
    </source>
</evidence>
<dbReference type="FunFam" id="2.10.90.10:FF:000007">
    <property type="entry name" value="Luteinizing hormone beta subunit"/>
    <property type="match status" value="1"/>
</dbReference>
<evidence type="ECO:0000256" key="13">
    <source>
        <dbReference type="SAM" id="SignalP"/>
    </source>
</evidence>
<protein>
    <recommendedName>
        <fullName evidence="9">Follitropin subunit beta</fullName>
    </recommendedName>
    <alternativeName>
        <fullName evidence="10">Follicle-stimulating hormone beta subunit</fullName>
    </alternativeName>
    <alternativeName>
        <fullName evidence="11">Follitropin beta chain</fullName>
    </alternativeName>
</protein>
<feature type="domain" description="Glycoprotein hormone subunit beta" evidence="14">
    <location>
        <begin position="19"/>
        <end position="120"/>
    </location>
</feature>
<name>A0A8J6E9X6_ELECQ</name>
<dbReference type="GO" id="GO:0005615">
    <property type="term" value="C:extracellular space"/>
    <property type="evidence" value="ECO:0007669"/>
    <property type="project" value="TreeGrafter"/>
</dbReference>
<sequence length="125" mass="13828">MKKLFLYVLALCWKIIPCTTCELSNITIVLEKKECNACISVNATWCSGYCSSTDPNLEDKSAEQAVCTYKEIAYETVIIPGCPKNVNPFYTYPVAIDCHCGRCDSETTDCTVRGLGPTHCSLSHE</sequence>
<keyword evidence="13" id="KW-0732">Signal</keyword>
<dbReference type="GO" id="GO:0016913">
    <property type="term" value="F:follicle-stimulating hormone activity"/>
    <property type="evidence" value="ECO:0007669"/>
    <property type="project" value="TreeGrafter"/>
</dbReference>
<keyword evidence="5" id="KW-1015">Disulfide bond</keyword>
<dbReference type="InterPro" id="IPR029034">
    <property type="entry name" value="Cystine-knot_cytokine"/>
</dbReference>
<keyword evidence="16" id="KW-1185">Reference proteome</keyword>
<dbReference type="Gene3D" id="2.10.90.10">
    <property type="entry name" value="Cystine-knot cytokines"/>
    <property type="match status" value="1"/>
</dbReference>
<organism evidence="15 16">
    <name type="scientific">Eleutherodactylus coqui</name>
    <name type="common">Puerto Rican coqui</name>
    <dbReference type="NCBI Taxonomy" id="57060"/>
    <lineage>
        <taxon>Eukaryota</taxon>
        <taxon>Metazoa</taxon>
        <taxon>Chordata</taxon>
        <taxon>Craniata</taxon>
        <taxon>Vertebrata</taxon>
        <taxon>Euteleostomi</taxon>
        <taxon>Amphibia</taxon>
        <taxon>Batrachia</taxon>
        <taxon>Anura</taxon>
        <taxon>Neobatrachia</taxon>
        <taxon>Hyloidea</taxon>
        <taxon>Eleutherodactylidae</taxon>
        <taxon>Eleutherodactylinae</taxon>
        <taxon>Eleutherodactylus</taxon>
        <taxon>Eleutherodactylus</taxon>
    </lineage>
</organism>
<dbReference type="InterPro" id="IPR006208">
    <property type="entry name" value="Glyco_hormone_CN"/>
</dbReference>
<dbReference type="EMBL" id="WNTK01002628">
    <property type="protein sequence ID" value="KAG9465849.1"/>
    <property type="molecule type" value="Genomic_DNA"/>
</dbReference>
<feature type="chain" id="PRO_5035145224" description="Follitropin subunit beta" evidence="13">
    <location>
        <begin position="21"/>
        <end position="125"/>
    </location>
</feature>
<dbReference type="PANTHER" id="PTHR11515:SF17">
    <property type="entry name" value="FOLLITROPIN SUBUNIT BETA"/>
    <property type="match status" value="1"/>
</dbReference>
<comment type="similarity">
    <text evidence="2 12">Belongs to the glycoprotein hormones subunit beta family.</text>
</comment>
<comment type="caution">
    <text evidence="15">The sequence shown here is derived from an EMBL/GenBank/DDBJ whole genome shotgun (WGS) entry which is preliminary data.</text>
</comment>
<evidence type="ECO:0000256" key="11">
    <source>
        <dbReference type="ARBA" id="ARBA00042045"/>
    </source>
</evidence>
<evidence type="ECO:0000256" key="1">
    <source>
        <dbReference type="ARBA" id="ARBA00004613"/>
    </source>
</evidence>
<dbReference type="Proteomes" id="UP000770717">
    <property type="component" value="Unassembled WGS sequence"/>
</dbReference>
<keyword evidence="4 12" id="KW-0372">Hormone</keyword>
<evidence type="ECO:0000256" key="10">
    <source>
        <dbReference type="ARBA" id="ARBA00041687"/>
    </source>
</evidence>
<evidence type="ECO:0000256" key="12">
    <source>
        <dbReference type="RuleBase" id="RU004069"/>
    </source>
</evidence>
<dbReference type="OrthoDB" id="8453657at2759"/>
<keyword evidence="3" id="KW-0964">Secreted</keyword>
<dbReference type="AlphaFoldDB" id="A0A8J6E9X6"/>
<evidence type="ECO:0000256" key="6">
    <source>
        <dbReference type="ARBA" id="ARBA00023180"/>
    </source>
</evidence>
<dbReference type="PANTHER" id="PTHR11515">
    <property type="entry name" value="GLYCOPROTEIN HORMONE BETA CHAIN"/>
    <property type="match status" value="1"/>
</dbReference>
<dbReference type="GO" id="GO:0005737">
    <property type="term" value="C:cytoplasm"/>
    <property type="evidence" value="ECO:0007669"/>
    <property type="project" value="TreeGrafter"/>
</dbReference>
<comment type="subcellular location">
    <subcellularLocation>
        <location evidence="1 12">Secreted</location>
    </subcellularLocation>
</comment>
<evidence type="ECO:0000256" key="4">
    <source>
        <dbReference type="ARBA" id="ARBA00022702"/>
    </source>
</evidence>
<evidence type="ECO:0000256" key="7">
    <source>
        <dbReference type="ARBA" id="ARBA00037318"/>
    </source>
</evidence>
<dbReference type="PROSITE" id="PS00261">
    <property type="entry name" value="GLYCO_HORMONE_BETA_1"/>
    <property type="match status" value="1"/>
</dbReference>
<dbReference type="InterPro" id="IPR018245">
    <property type="entry name" value="Gonadotropin_bsu_CS"/>
</dbReference>
<proteinExistence type="inferred from homology"/>
<keyword evidence="6" id="KW-0325">Glycoprotein</keyword>
<evidence type="ECO:0000313" key="16">
    <source>
        <dbReference type="Proteomes" id="UP000770717"/>
    </source>
</evidence>
<evidence type="ECO:0000256" key="3">
    <source>
        <dbReference type="ARBA" id="ARBA00022525"/>
    </source>
</evidence>
<dbReference type="GO" id="GO:0042699">
    <property type="term" value="P:follicle-stimulating hormone signaling pathway"/>
    <property type="evidence" value="ECO:0007669"/>
    <property type="project" value="TreeGrafter"/>
</dbReference>
<comment type="subunit">
    <text evidence="8">Heterodimer. The active follitropin is a heterodimer composed of an alpha chain/CGA shared with other hormones and a unique beta chain/FSHB shown here.</text>
</comment>
<feature type="signal peptide" evidence="13">
    <location>
        <begin position="1"/>
        <end position="20"/>
    </location>
</feature>
<dbReference type="InterPro" id="IPR001545">
    <property type="entry name" value="Gonadotropin_bsu"/>
</dbReference>
<accession>A0A8J6E9X6</accession>
<dbReference type="PROSITE" id="PS00689">
    <property type="entry name" value="GLYCO_HORMONE_BETA_2"/>
    <property type="match status" value="1"/>
</dbReference>
<comment type="function">
    <text evidence="7">Together with the alpha chain CGA constitutes follitropin, the follicle-stimulating hormone, and provides its biological specificity to the hormone heterodimer. Binds FSHR, a G protein-coupled receptor, on target cells to activate downstream signaling pathways. Follitropin is involved in follicle development and spermatogenesis in reproductive organs.</text>
</comment>
<evidence type="ECO:0000256" key="2">
    <source>
        <dbReference type="ARBA" id="ARBA00006552"/>
    </source>
</evidence>
<evidence type="ECO:0000256" key="8">
    <source>
        <dbReference type="ARBA" id="ARBA00038691"/>
    </source>
</evidence>
<evidence type="ECO:0000256" key="5">
    <source>
        <dbReference type="ARBA" id="ARBA00023157"/>
    </source>
</evidence>
<dbReference type="CDD" id="cd00069">
    <property type="entry name" value="GHB_like"/>
    <property type="match status" value="1"/>
</dbReference>
<evidence type="ECO:0000256" key="9">
    <source>
        <dbReference type="ARBA" id="ARBA00040964"/>
    </source>
</evidence>
<dbReference type="Pfam" id="PF00007">
    <property type="entry name" value="Cys_knot"/>
    <property type="match status" value="1"/>
</dbReference>
<dbReference type="SUPFAM" id="SSF57501">
    <property type="entry name" value="Cystine-knot cytokines"/>
    <property type="match status" value="1"/>
</dbReference>